<keyword evidence="1" id="KW-0812">Transmembrane</keyword>
<accession>A0ABC7ZP74</accession>
<evidence type="ECO:0000256" key="1">
    <source>
        <dbReference type="SAM" id="Phobius"/>
    </source>
</evidence>
<evidence type="ECO:0000313" key="2">
    <source>
        <dbReference type="EMBL" id="AHY69612.1"/>
    </source>
</evidence>
<keyword evidence="1" id="KW-1133">Transmembrane helix</keyword>
<dbReference type="EMBL" id="CP007136">
    <property type="protein sequence ID" value="AHY71064.1"/>
    <property type="molecule type" value="Genomic_DNA"/>
</dbReference>
<dbReference type="AlphaFoldDB" id="A0ABC7ZP74"/>
<feature type="transmembrane region" description="Helical" evidence="1">
    <location>
        <begin position="12"/>
        <end position="41"/>
    </location>
</feature>
<reference evidence="2 4" key="1">
    <citation type="journal article" date="2014" name="Genome Announc.">
        <title>Complete Genome Sequences of Two Escherichia coli O145:H28 Outbreak Strains of Food Origin.</title>
        <authorList>
            <person name="Cooper K.K."/>
            <person name="Mandrell R.E."/>
            <person name="Louie J.W."/>
            <person name="Korlach J."/>
            <person name="Clark T.A."/>
            <person name="Parker C.T."/>
            <person name="Huynh S."/>
            <person name="Chain P.S."/>
            <person name="Ahmed S."/>
            <person name="Carter M.Q."/>
        </authorList>
    </citation>
    <scope>NUCLEOTIDE SEQUENCE [LARGE SCALE GENOMIC DNA]</scope>
    <source>
        <strain evidence="2 4">RM12581</strain>
    </source>
</reference>
<keyword evidence="1" id="KW-0472">Membrane</keyword>
<protein>
    <submittedName>
        <fullName evidence="2">Uncharacterized protein</fullName>
    </submittedName>
</protein>
<gene>
    <name evidence="3" type="ORF">ECRM12581_12670</name>
    <name evidence="2" type="ORF">ECRM12581_5410</name>
</gene>
<organism evidence="2 4">
    <name type="scientific">Escherichia coli O145:H28 (strain RM12581)</name>
    <dbReference type="NCBI Taxonomy" id="1248823"/>
    <lineage>
        <taxon>Bacteria</taxon>
        <taxon>Pseudomonadati</taxon>
        <taxon>Pseudomonadota</taxon>
        <taxon>Gammaproteobacteria</taxon>
        <taxon>Enterobacterales</taxon>
        <taxon>Enterobacteriaceae</taxon>
        <taxon>Escherichia</taxon>
    </lineage>
</organism>
<name>A0ABC7ZP74_ECOLR</name>
<sequence>MRLLQTPSVLKAFLFVVNGRLVGVSGTCQSFAYVLMIIYLLGL</sequence>
<evidence type="ECO:0000313" key="3">
    <source>
        <dbReference type="EMBL" id="AHY71064.1"/>
    </source>
</evidence>
<proteinExistence type="predicted"/>
<evidence type="ECO:0000313" key="4">
    <source>
        <dbReference type="Proteomes" id="UP000025231"/>
    </source>
</evidence>
<dbReference type="EMBL" id="CP007136">
    <property type="protein sequence ID" value="AHY69612.1"/>
    <property type="molecule type" value="Genomic_DNA"/>
</dbReference>
<dbReference type="Proteomes" id="UP000025231">
    <property type="component" value="Chromosome"/>
</dbReference>